<evidence type="ECO:0000256" key="1">
    <source>
        <dbReference type="SAM" id="MobiDB-lite"/>
    </source>
</evidence>
<accession>A0A0B6YSW5</accession>
<feature type="region of interest" description="Disordered" evidence="1">
    <location>
        <begin position="37"/>
        <end position="57"/>
    </location>
</feature>
<reference evidence="2" key="1">
    <citation type="submission" date="2014-12" db="EMBL/GenBank/DDBJ databases">
        <title>Insight into the proteome of Arion vulgaris.</title>
        <authorList>
            <person name="Aradska J."/>
            <person name="Bulat T."/>
            <person name="Smidak R."/>
            <person name="Sarate P."/>
            <person name="Gangsoo J."/>
            <person name="Sialana F."/>
            <person name="Bilban M."/>
            <person name="Lubec G."/>
        </authorList>
    </citation>
    <scope>NUCLEOTIDE SEQUENCE</scope>
    <source>
        <tissue evidence="2">Skin</tissue>
    </source>
</reference>
<dbReference type="AlphaFoldDB" id="A0A0B6YSW5"/>
<name>A0A0B6YSW5_9EUPU</name>
<evidence type="ECO:0008006" key="3">
    <source>
        <dbReference type="Google" id="ProtNLM"/>
    </source>
</evidence>
<gene>
    <name evidence="2" type="primary">ORF35978</name>
</gene>
<proteinExistence type="predicted"/>
<evidence type="ECO:0000313" key="2">
    <source>
        <dbReference type="EMBL" id="CEK59333.1"/>
    </source>
</evidence>
<protein>
    <recommendedName>
        <fullName evidence="3">Nuclear-interacting partner of ALK/Rsm1-like C-terminal domain-containing protein</fullName>
    </recommendedName>
</protein>
<organism evidence="2">
    <name type="scientific">Arion vulgaris</name>
    <dbReference type="NCBI Taxonomy" id="1028688"/>
    <lineage>
        <taxon>Eukaryota</taxon>
        <taxon>Metazoa</taxon>
        <taxon>Spiralia</taxon>
        <taxon>Lophotrochozoa</taxon>
        <taxon>Mollusca</taxon>
        <taxon>Gastropoda</taxon>
        <taxon>Heterobranchia</taxon>
        <taxon>Euthyneura</taxon>
        <taxon>Panpulmonata</taxon>
        <taxon>Eupulmonata</taxon>
        <taxon>Stylommatophora</taxon>
        <taxon>Helicina</taxon>
        <taxon>Arionoidea</taxon>
        <taxon>Arionidae</taxon>
        <taxon>Arion</taxon>
    </lineage>
</organism>
<sequence length="120" mass="13138">MRKQRTGNARPKKEIALSVKVALNPIGEHHHWCPWIQETPLPPSPPSSGATSTPSIANKSLQSAPAYIVALRNIAPGLMDNNKGFANTMKTSPMVDGLRYFRRVIRAWSSPKVHVTSSPS</sequence>
<dbReference type="EMBL" id="HACG01012468">
    <property type="protein sequence ID" value="CEK59333.1"/>
    <property type="molecule type" value="Transcribed_RNA"/>
</dbReference>